<reference evidence="1 2" key="1">
    <citation type="journal article" date="2016" name="Nat. Commun.">
        <title>Thousands of microbial genomes shed light on interconnected biogeochemical processes in an aquifer system.</title>
        <authorList>
            <person name="Anantharaman K."/>
            <person name="Brown C.T."/>
            <person name="Hug L.A."/>
            <person name="Sharon I."/>
            <person name="Castelle C.J."/>
            <person name="Probst A.J."/>
            <person name="Thomas B.C."/>
            <person name="Singh A."/>
            <person name="Wilkins M.J."/>
            <person name="Karaoz U."/>
            <person name="Brodie E.L."/>
            <person name="Williams K.H."/>
            <person name="Hubbard S.S."/>
            <person name="Banfield J.F."/>
        </authorList>
    </citation>
    <scope>NUCLEOTIDE SEQUENCE [LARGE SCALE GENOMIC DNA]</scope>
</reference>
<dbReference type="Proteomes" id="UP000177050">
    <property type="component" value="Unassembled WGS sequence"/>
</dbReference>
<comment type="caution">
    <text evidence="1">The sequence shown here is derived from an EMBL/GenBank/DDBJ whole genome shotgun (WGS) entry which is preliminary data.</text>
</comment>
<evidence type="ECO:0000313" key="1">
    <source>
        <dbReference type="EMBL" id="OGK73789.1"/>
    </source>
</evidence>
<organism evidence="1 2">
    <name type="scientific">Candidatus Roizmanbacteria bacterium RIFOXYD1_FULL_38_12</name>
    <dbReference type="NCBI Taxonomy" id="1802093"/>
    <lineage>
        <taxon>Bacteria</taxon>
        <taxon>Candidatus Roizmaniibacteriota</taxon>
    </lineage>
</organism>
<dbReference type="EMBL" id="MGBR01000001">
    <property type="protein sequence ID" value="OGK73789.1"/>
    <property type="molecule type" value="Genomic_DNA"/>
</dbReference>
<name>A0A1F7L122_9BACT</name>
<gene>
    <name evidence="1" type="ORF">A3K52_03325</name>
</gene>
<protein>
    <submittedName>
        <fullName evidence="1">Uncharacterized protein</fullName>
    </submittedName>
</protein>
<accession>A0A1F7L122</accession>
<evidence type="ECO:0000313" key="2">
    <source>
        <dbReference type="Proteomes" id="UP000177050"/>
    </source>
</evidence>
<proteinExistence type="predicted"/>
<dbReference type="AlphaFoldDB" id="A0A1F7L122"/>
<sequence length="203" mass="24061">MRLSKKMVERGRRKIQQDLFFGRKSFRKFKETTNTFLQDSSQMWENLPQPITKKDKEYREGVVGIASLGSVFLARIREAEAYRKSIKFRNCTYRKYVDVKKGLTIYACSFFKISENINKTSYFCITNKKYKGGLKAKLVKTEMDMPKHSIERGRFRYSPHSFTEFNLFLYPKFGKKYGYKFIGKKNTNLYVQSLTNEKQTEGK</sequence>